<reference evidence="4" key="1">
    <citation type="submission" date="2020-05" db="EMBL/GenBank/DDBJ databases">
        <authorList>
            <person name="Chiriac C."/>
            <person name="Salcher M."/>
            <person name="Ghai R."/>
            <person name="Kavagutti S V."/>
        </authorList>
    </citation>
    <scope>NUCLEOTIDE SEQUENCE</scope>
</reference>
<keyword evidence="2" id="KW-0238">DNA-binding</keyword>
<evidence type="ECO:0000256" key="1">
    <source>
        <dbReference type="ARBA" id="ARBA00022553"/>
    </source>
</evidence>
<dbReference type="PANTHER" id="PTHR43214">
    <property type="entry name" value="TWO-COMPONENT RESPONSE REGULATOR"/>
    <property type="match status" value="1"/>
</dbReference>
<protein>
    <submittedName>
        <fullName evidence="4">Unannotated protein</fullName>
    </submittedName>
</protein>
<dbReference type="CDD" id="cd17535">
    <property type="entry name" value="REC_NarL-like"/>
    <property type="match status" value="1"/>
</dbReference>
<dbReference type="InterPro" id="IPR000792">
    <property type="entry name" value="Tscrpt_reg_LuxR_C"/>
</dbReference>
<feature type="domain" description="Response regulatory" evidence="3">
    <location>
        <begin position="43"/>
        <end position="160"/>
    </location>
</feature>
<dbReference type="PROSITE" id="PS50110">
    <property type="entry name" value="RESPONSE_REGULATORY"/>
    <property type="match status" value="1"/>
</dbReference>
<dbReference type="Pfam" id="PF00196">
    <property type="entry name" value="GerE"/>
    <property type="match status" value="1"/>
</dbReference>
<dbReference type="GO" id="GO:0000160">
    <property type="term" value="P:phosphorelay signal transduction system"/>
    <property type="evidence" value="ECO:0007669"/>
    <property type="project" value="InterPro"/>
</dbReference>
<dbReference type="SMART" id="SM00448">
    <property type="entry name" value="REC"/>
    <property type="match status" value="1"/>
</dbReference>
<name>A0A6J6D9E9_9ZZZZ</name>
<evidence type="ECO:0000313" key="4">
    <source>
        <dbReference type="EMBL" id="CAB4560531.1"/>
    </source>
</evidence>
<dbReference type="InterPro" id="IPR036388">
    <property type="entry name" value="WH-like_DNA-bd_sf"/>
</dbReference>
<dbReference type="InterPro" id="IPR011006">
    <property type="entry name" value="CheY-like_superfamily"/>
</dbReference>
<dbReference type="SUPFAM" id="SSF46894">
    <property type="entry name" value="C-terminal effector domain of the bipartite response regulators"/>
    <property type="match status" value="1"/>
</dbReference>
<dbReference type="InterPro" id="IPR058245">
    <property type="entry name" value="NreC/VraR/RcsB-like_REC"/>
</dbReference>
<gene>
    <name evidence="4" type="ORF">UFOPK1618_00500</name>
</gene>
<dbReference type="AlphaFoldDB" id="A0A6J6D9E9"/>
<dbReference type="GO" id="GO:0006355">
    <property type="term" value="P:regulation of DNA-templated transcription"/>
    <property type="evidence" value="ECO:0007669"/>
    <property type="project" value="InterPro"/>
</dbReference>
<dbReference type="InterPro" id="IPR016032">
    <property type="entry name" value="Sig_transdc_resp-reg_C-effctor"/>
</dbReference>
<organism evidence="4">
    <name type="scientific">freshwater metagenome</name>
    <dbReference type="NCBI Taxonomy" id="449393"/>
    <lineage>
        <taxon>unclassified sequences</taxon>
        <taxon>metagenomes</taxon>
        <taxon>ecological metagenomes</taxon>
    </lineage>
</organism>
<accession>A0A6J6D9E9</accession>
<evidence type="ECO:0000256" key="2">
    <source>
        <dbReference type="ARBA" id="ARBA00023125"/>
    </source>
</evidence>
<dbReference type="Gene3D" id="1.10.10.10">
    <property type="entry name" value="Winged helix-like DNA-binding domain superfamily/Winged helix DNA-binding domain"/>
    <property type="match status" value="1"/>
</dbReference>
<dbReference type="EMBL" id="CAEZTF010000079">
    <property type="protein sequence ID" value="CAB4560531.1"/>
    <property type="molecule type" value="Genomic_DNA"/>
</dbReference>
<dbReference type="SUPFAM" id="SSF52172">
    <property type="entry name" value="CheY-like"/>
    <property type="match status" value="1"/>
</dbReference>
<sequence>MAGFPEESETKLLRCYPVKKCAIVHIYEGLALFLINTKNMQPRIAIVEDDALTRLTLASALRSQGMTVVIETASGSQAVKEYDLARPHVALLDLHLGNGPTGIDVALALRAKSPNIGIVFLSSFEDPRLLNPSLPALPFRSVYLTKNQISDIGVLKDALAQSVSKAPIGLGKNRTTETLLGNLSDVQLETLRLMAQGLSNAEIARRRSVTEKAVELSIARLSKSLGIHKDSTRNQRVHIANVYFRAIGQIKSDSD</sequence>
<dbReference type="InterPro" id="IPR001789">
    <property type="entry name" value="Sig_transdc_resp-reg_receiver"/>
</dbReference>
<dbReference type="SMART" id="SM00421">
    <property type="entry name" value="HTH_LUXR"/>
    <property type="match status" value="1"/>
</dbReference>
<evidence type="ECO:0000259" key="3">
    <source>
        <dbReference type="PROSITE" id="PS50110"/>
    </source>
</evidence>
<dbReference type="Pfam" id="PF00072">
    <property type="entry name" value="Response_reg"/>
    <property type="match status" value="1"/>
</dbReference>
<dbReference type="GO" id="GO:0003677">
    <property type="term" value="F:DNA binding"/>
    <property type="evidence" value="ECO:0007669"/>
    <property type="project" value="UniProtKB-KW"/>
</dbReference>
<keyword evidence="1" id="KW-0597">Phosphoprotein</keyword>
<dbReference type="Gene3D" id="3.40.50.2300">
    <property type="match status" value="1"/>
</dbReference>
<proteinExistence type="predicted"/>
<dbReference type="InterPro" id="IPR039420">
    <property type="entry name" value="WalR-like"/>
</dbReference>